<reference evidence="4 5" key="1">
    <citation type="journal article" date="2019" name="Nat. Ecol. Evol.">
        <title>Megaphylogeny resolves global patterns of mushroom evolution.</title>
        <authorList>
            <person name="Varga T."/>
            <person name="Krizsan K."/>
            <person name="Foldi C."/>
            <person name="Dima B."/>
            <person name="Sanchez-Garcia M."/>
            <person name="Sanchez-Ramirez S."/>
            <person name="Szollosi G.J."/>
            <person name="Szarkandi J.G."/>
            <person name="Papp V."/>
            <person name="Albert L."/>
            <person name="Andreopoulos W."/>
            <person name="Angelini C."/>
            <person name="Antonin V."/>
            <person name="Barry K.W."/>
            <person name="Bougher N.L."/>
            <person name="Buchanan P."/>
            <person name="Buyck B."/>
            <person name="Bense V."/>
            <person name="Catcheside P."/>
            <person name="Chovatia M."/>
            <person name="Cooper J."/>
            <person name="Damon W."/>
            <person name="Desjardin D."/>
            <person name="Finy P."/>
            <person name="Geml J."/>
            <person name="Haridas S."/>
            <person name="Hughes K."/>
            <person name="Justo A."/>
            <person name="Karasinski D."/>
            <person name="Kautmanova I."/>
            <person name="Kiss B."/>
            <person name="Kocsube S."/>
            <person name="Kotiranta H."/>
            <person name="LaButti K.M."/>
            <person name="Lechner B.E."/>
            <person name="Liimatainen K."/>
            <person name="Lipzen A."/>
            <person name="Lukacs Z."/>
            <person name="Mihaltcheva S."/>
            <person name="Morgado L.N."/>
            <person name="Niskanen T."/>
            <person name="Noordeloos M.E."/>
            <person name="Ohm R.A."/>
            <person name="Ortiz-Santana B."/>
            <person name="Ovrebo C."/>
            <person name="Racz N."/>
            <person name="Riley R."/>
            <person name="Savchenko A."/>
            <person name="Shiryaev A."/>
            <person name="Soop K."/>
            <person name="Spirin V."/>
            <person name="Szebenyi C."/>
            <person name="Tomsovsky M."/>
            <person name="Tulloss R.E."/>
            <person name="Uehling J."/>
            <person name="Grigoriev I.V."/>
            <person name="Vagvolgyi C."/>
            <person name="Papp T."/>
            <person name="Martin F.M."/>
            <person name="Miettinen O."/>
            <person name="Hibbett D.S."/>
            <person name="Nagy L.G."/>
        </authorList>
    </citation>
    <scope>NUCLEOTIDE SEQUENCE [LARGE SCALE GENOMIC DNA]</scope>
    <source>
        <strain evidence="4 5">CBS 166.37</strain>
    </source>
</reference>
<dbReference type="EMBL" id="ML213599">
    <property type="protein sequence ID" value="TFK39355.1"/>
    <property type="molecule type" value="Genomic_DNA"/>
</dbReference>
<dbReference type="AlphaFoldDB" id="A0A5C3M456"/>
<protein>
    <submittedName>
        <fullName evidence="4">Cytochrome P450</fullName>
    </submittedName>
</protein>
<sequence>SILGINMALYLIYAASVVAAYEIGFIIHQLYFSPLRDIPGPRLAAISSLWCLYHGLMRNQKFLEIEECHKKYGPVVRIGPNNVVVKDSRSLKSIYLGKLDKVAEYDALRTNNGTPTAFSCIDQSESTGKRRYAPGITPYSNDTLEKWHPMMLHHIEHLLGILNCKPEQPVDVLSLCMHLLIDRLADVLLKNKPGALQNFENGRPNPLSVHIHGWFKRNNIKRNMPNLISNVLEYVPIKNWQDITLSDTRFADYVRPLVRNLRSDVDTGGPPEIMCLAERLSTAVNPHTQQLWPESHIVSECIDHFLAGAETSSIAISYTLYNLARFPAIQKKIYEEIDDATRDASQLLTIHVLAQLPYLNAVIKESLRMYPPSPGTLERVVPSDGLTFFGHYLPSGTAVGIQTWSLHYDEEVFPEPAVFIPFRRVLPANLTSYSICLITLSVISSVGGRSCPGKNLAWVDMRLVIASIVLHFDIKLPSWTNEDTMAPQDLSETLSPKSGKCDLVFVPRLKA</sequence>
<name>A0A5C3M456_9AGAR</name>
<dbReference type="InterPro" id="IPR002401">
    <property type="entry name" value="Cyt_P450_E_grp-I"/>
</dbReference>
<dbReference type="InterPro" id="IPR036396">
    <property type="entry name" value="Cyt_P450_sf"/>
</dbReference>
<dbReference type="Gene3D" id="1.10.630.10">
    <property type="entry name" value="Cytochrome P450"/>
    <property type="match status" value="1"/>
</dbReference>
<dbReference type="PRINTS" id="PR00385">
    <property type="entry name" value="P450"/>
</dbReference>
<dbReference type="InterPro" id="IPR001128">
    <property type="entry name" value="Cyt_P450"/>
</dbReference>
<dbReference type="InterPro" id="IPR050121">
    <property type="entry name" value="Cytochrome_P450_monoxygenase"/>
</dbReference>
<feature type="transmembrane region" description="Helical" evidence="3">
    <location>
        <begin position="7"/>
        <end position="32"/>
    </location>
</feature>
<accession>A0A5C3M456</accession>
<comment type="cofactor">
    <cofactor evidence="2">
        <name>heme</name>
        <dbReference type="ChEBI" id="CHEBI:30413"/>
    </cofactor>
</comment>
<dbReference type="OrthoDB" id="3945418at2759"/>
<keyword evidence="2" id="KW-0349">Heme</keyword>
<dbReference type="GO" id="GO:0020037">
    <property type="term" value="F:heme binding"/>
    <property type="evidence" value="ECO:0007669"/>
    <property type="project" value="InterPro"/>
</dbReference>
<proteinExistence type="predicted"/>
<dbReference type="PRINTS" id="PR00463">
    <property type="entry name" value="EP450I"/>
</dbReference>
<evidence type="ECO:0000313" key="4">
    <source>
        <dbReference type="EMBL" id="TFK39355.1"/>
    </source>
</evidence>
<organism evidence="4 5">
    <name type="scientific">Crucibulum laeve</name>
    <dbReference type="NCBI Taxonomy" id="68775"/>
    <lineage>
        <taxon>Eukaryota</taxon>
        <taxon>Fungi</taxon>
        <taxon>Dikarya</taxon>
        <taxon>Basidiomycota</taxon>
        <taxon>Agaricomycotina</taxon>
        <taxon>Agaricomycetes</taxon>
        <taxon>Agaricomycetidae</taxon>
        <taxon>Agaricales</taxon>
        <taxon>Agaricineae</taxon>
        <taxon>Nidulariaceae</taxon>
        <taxon>Crucibulum</taxon>
    </lineage>
</organism>
<evidence type="ECO:0000256" key="3">
    <source>
        <dbReference type="SAM" id="Phobius"/>
    </source>
</evidence>
<keyword evidence="5" id="KW-1185">Reference proteome</keyword>
<keyword evidence="3" id="KW-1133">Transmembrane helix</keyword>
<keyword evidence="2" id="KW-0479">Metal-binding</keyword>
<comment type="pathway">
    <text evidence="1">Secondary metabolite biosynthesis.</text>
</comment>
<evidence type="ECO:0000256" key="1">
    <source>
        <dbReference type="ARBA" id="ARBA00005179"/>
    </source>
</evidence>
<dbReference type="GO" id="GO:0004497">
    <property type="term" value="F:monooxygenase activity"/>
    <property type="evidence" value="ECO:0007669"/>
    <property type="project" value="InterPro"/>
</dbReference>
<dbReference type="Proteomes" id="UP000308652">
    <property type="component" value="Unassembled WGS sequence"/>
</dbReference>
<dbReference type="GO" id="GO:0016705">
    <property type="term" value="F:oxidoreductase activity, acting on paired donors, with incorporation or reduction of molecular oxygen"/>
    <property type="evidence" value="ECO:0007669"/>
    <property type="project" value="InterPro"/>
</dbReference>
<dbReference type="PANTHER" id="PTHR24305:SF218">
    <property type="entry name" value="P450, PUTATIVE (EUROFUNG)-RELATED"/>
    <property type="match status" value="1"/>
</dbReference>
<feature type="non-terminal residue" evidence="4">
    <location>
        <position position="1"/>
    </location>
</feature>
<dbReference type="SUPFAM" id="SSF48264">
    <property type="entry name" value="Cytochrome P450"/>
    <property type="match status" value="1"/>
</dbReference>
<gene>
    <name evidence="4" type="ORF">BDQ12DRAFT_603726</name>
</gene>
<keyword evidence="3" id="KW-0812">Transmembrane</keyword>
<evidence type="ECO:0000313" key="5">
    <source>
        <dbReference type="Proteomes" id="UP000308652"/>
    </source>
</evidence>
<keyword evidence="2" id="KW-0408">Iron</keyword>
<dbReference type="PANTHER" id="PTHR24305">
    <property type="entry name" value="CYTOCHROME P450"/>
    <property type="match status" value="1"/>
</dbReference>
<dbReference type="Pfam" id="PF00067">
    <property type="entry name" value="p450"/>
    <property type="match status" value="1"/>
</dbReference>
<feature type="binding site" description="axial binding residue" evidence="2">
    <location>
        <position position="451"/>
    </location>
    <ligand>
        <name>heme</name>
        <dbReference type="ChEBI" id="CHEBI:30413"/>
    </ligand>
    <ligandPart>
        <name>Fe</name>
        <dbReference type="ChEBI" id="CHEBI:18248"/>
    </ligandPart>
</feature>
<keyword evidence="3" id="KW-0472">Membrane</keyword>
<evidence type="ECO:0000256" key="2">
    <source>
        <dbReference type="PIRSR" id="PIRSR602401-1"/>
    </source>
</evidence>
<dbReference type="STRING" id="68775.A0A5C3M456"/>
<dbReference type="GO" id="GO:0005506">
    <property type="term" value="F:iron ion binding"/>
    <property type="evidence" value="ECO:0007669"/>
    <property type="project" value="InterPro"/>
</dbReference>